<dbReference type="Proteomes" id="UP001528912">
    <property type="component" value="Unassembled WGS sequence"/>
</dbReference>
<keyword evidence="1" id="KW-1133">Transmembrane helix</keyword>
<evidence type="ECO:0000313" key="3">
    <source>
        <dbReference type="Proteomes" id="UP001528912"/>
    </source>
</evidence>
<dbReference type="EMBL" id="JAROAV010000004">
    <property type="protein sequence ID" value="MDF8262816.1"/>
    <property type="molecule type" value="Genomic_DNA"/>
</dbReference>
<accession>A0ABT6C1Q7</accession>
<evidence type="ECO:0000313" key="2">
    <source>
        <dbReference type="EMBL" id="MDF8262816.1"/>
    </source>
</evidence>
<protein>
    <submittedName>
        <fullName evidence="2">Uncharacterized protein</fullName>
    </submittedName>
</protein>
<dbReference type="RefSeq" id="WP_275237124.1">
    <property type="nucleotide sequence ID" value="NZ_JARFJC010000013.1"/>
</dbReference>
<comment type="caution">
    <text evidence="2">The sequence shown here is derived from an EMBL/GenBank/DDBJ whole genome shotgun (WGS) entry which is preliminary data.</text>
</comment>
<feature type="transmembrane region" description="Helical" evidence="1">
    <location>
        <begin position="29"/>
        <end position="50"/>
    </location>
</feature>
<sequence length="58" mass="6040">MRAVYLTAAILVVIGGALSIVTGVIDDDVTMLVLGFVGLILGSTYAARYLSIKPGRKS</sequence>
<evidence type="ECO:0000256" key="1">
    <source>
        <dbReference type="SAM" id="Phobius"/>
    </source>
</evidence>
<gene>
    <name evidence="2" type="ORF">P4R38_00980</name>
</gene>
<keyword evidence="1" id="KW-0472">Membrane</keyword>
<name>A0ABT6C1Q7_9MICO</name>
<reference evidence="2 3" key="1">
    <citation type="submission" date="2023-03" db="EMBL/GenBank/DDBJ databases">
        <title>YIM 133296 draft genome.</title>
        <authorList>
            <person name="Xiong L."/>
        </authorList>
    </citation>
    <scope>NUCLEOTIDE SEQUENCE [LARGE SCALE GENOMIC DNA]</scope>
    <source>
        <strain evidence="2 3">YIM 133296</strain>
    </source>
</reference>
<organism evidence="2 3">
    <name type="scientific">Luteipulveratus flavus</name>
    <dbReference type="NCBI Taxonomy" id="3031728"/>
    <lineage>
        <taxon>Bacteria</taxon>
        <taxon>Bacillati</taxon>
        <taxon>Actinomycetota</taxon>
        <taxon>Actinomycetes</taxon>
        <taxon>Micrococcales</taxon>
        <taxon>Dermacoccaceae</taxon>
        <taxon>Luteipulveratus</taxon>
    </lineage>
</organism>
<keyword evidence="3" id="KW-1185">Reference proteome</keyword>
<proteinExistence type="predicted"/>
<keyword evidence="1" id="KW-0812">Transmembrane</keyword>